<dbReference type="KEGG" id="pbi:103060473"/>
<keyword evidence="3" id="KW-1185">Reference proteome</keyword>
<evidence type="ECO:0000256" key="1">
    <source>
        <dbReference type="SAM" id="MobiDB-lite"/>
    </source>
</evidence>
<dbReference type="InterPro" id="IPR052557">
    <property type="entry name" value="CAP/Cytokinesis_protein"/>
</dbReference>
<evidence type="ECO:0000259" key="2">
    <source>
        <dbReference type="Pfam" id="PF01841"/>
    </source>
</evidence>
<reference evidence="4" key="1">
    <citation type="submission" date="2025-08" db="UniProtKB">
        <authorList>
            <consortium name="RefSeq"/>
        </authorList>
    </citation>
    <scope>IDENTIFICATION</scope>
    <source>
        <tissue evidence="4">Liver</tissue>
    </source>
</reference>
<feature type="compositionally biased region" description="Basic and acidic residues" evidence="1">
    <location>
        <begin position="98"/>
        <end position="107"/>
    </location>
</feature>
<dbReference type="PANTHER" id="PTHR46333:SF4">
    <property type="entry name" value="TRANSGLUTAMINASE-LIKE DOMAIN-CONTAINING PROTEIN"/>
    <property type="match status" value="1"/>
</dbReference>
<feature type="region of interest" description="Disordered" evidence="1">
    <location>
        <begin position="132"/>
        <end position="162"/>
    </location>
</feature>
<name>A0A9F2R7U7_PYTBI</name>
<dbReference type="SUPFAM" id="SSF54001">
    <property type="entry name" value="Cysteine proteinases"/>
    <property type="match status" value="1"/>
</dbReference>
<dbReference type="PANTHER" id="PTHR46333">
    <property type="entry name" value="CYTOKINESIS PROTEIN 3"/>
    <property type="match status" value="1"/>
</dbReference>
<proteinExistence type="predicted"/>
<dbReference type="Proteomes" id="UP000695026">
    <property type="component" value="Unplaced"/>
</dbReference>
<dbReference type="Gene3D" id="3.10.620.30">
    <property type="match status" value="1"/>
</dbReference>
<feature type="region of interest" description="Disordered" evidence="1">
    <location>
        <begin position="15"/>
        <end position="107"/>
    </location>
</feature>
<dbReference type="InterPro" id="IPR002931">
    <property type="entry name" value="Transglutaminase-like"/>
</dbReference>
<dbReference type="GO" id="GO:0005737">
    <property type="term" value="C:cytoplasm"/>
    <property type="evidence" value="ECO:0007669"/>
    <property type="project" value="TreeGrafter"/>
</dbReference>
<dbReference type="RefSeq" id="XP_007438425.1">
    <property type="nucleotide sequence ID" value="XM_007438363.3"/>
</dbReference>
<protein>
    <submittedName>
        <fullName evidence="4">Kyphoscoliosis peptidase-like</fullName>
    </submittedName>
</protein>
<dbReference type="AlphaFoldDB" id="A0A9F2R7U7"/>
<feature type="compositionally biased region" description="Polar residues" evidence="1">
    <location>
        <begin position="15"/>
        <end position="24"/>
    </location>
</feature>
<evidence type="ECO:0000313" key="3">
    <source>
        <dbReference type="Proteomes" id="UP000695026"/>
    </source>
</evidence>
<accession>A0A9F2R7U7</accession>
<dbReference type="GeneID" id="103060473"/>
<dbReference type="Pfam" id="PF01841">
    <property type="entry name" value="Transglut_core"/>
    <property type="match status" value="1"/>
</dbReference>
<dbReference type="OrthoDB" id="6129702at2759"/>
<gene>
    <name evidence="4" type="primary">LOC103060473</name>
</gene>
<dbReference type="InterPro" id="IPR038765">
    <property type="entry name" value="Papain-like_cys_pep_sf"/>
</dbReference>
<sequence>MPFVCPPTAHSNIDCSCSIKNGSSDPAEKGKQHQEVPLSPDAAESQRAVSGNHLVSREESPPGRSWSLGDAGQGLPGGRRQKKRPEKFGQKSVACQEAHQRPDRSLKMDTLGAKKAEGNVKALGSSEGIARHQQVGHSLGGSKDGEEDVTERRCPPSPNPEAVWKRQRRDLLPNLAVFRELDAHVLRVSGQLKPKRGLWSVQTVVSLIAGGASSQLEKARAIWVWLCQNIEYDVCGFLGLSKKIHLPQEVLQTGRGVCSGYAHLFCEMCK</sequence>
<feature type="domain" description="Transglutaminase-like" evidence="2">
    <location>
        <begin position="208"/>
        <end position="270"/>
    </location>
</feature>
<evidence type="ECO:0000313" key="4">
    <source>
        <dbReference type="RefSeq" id="XP_007438425.1"/>
    </source>
</evidence>
<organism evidence="3 4">
    <name type="scientific">Python bivittatus</name>
    <name type="common">Burmese python</name>
    <name type="synonym">Python molurus bivittatus</name>
    <dbReference type="NCBI Taxonomy" id="176946"/>
    <lineage>
        <taxon>Eukaryota</taxon>
        <taxon>Metazoa</taxon>
        <taxon>Chordata</taxon>
        <taxon>Craniata</taxon>
        <taxon>Vertebrata</taxon>
        <taxon>Euteleostomi</taxon>
        <taxon>Lepidosauria</taxon>
        <taxon>Squamata</taxon>
        <taxon>Bifurcata</taxon>
        <taxon>Unidentata</taxon>
        <taxon>Episquamata</taxon>
        <taxon>Toxicofera</taxon>
        <taxon>Serpentes</taxon>
        <taxon>Henophidia</taxon>
        <taxon>Pythonidae</taxon>
        <taxon>Python</taxon>
    </lineage>
</organism>